<evidence type="ECO:0000313" key="2">
    <source>
        <dbReference type="EMBL" id="KUF12761.1"/>
    </source>
</evidence>
<protein>
    <submittedName>
        <fullName evidence="2">Uncharacterized protein</fullName>
    </submittedName>
</protein>
<organism evidence="2 3">
    <name type="scientific">Pseudoponticoccus marisrubri</name>
    <dbReference type="NCBI Taxonomy" id="1685382"/>
    <lineage>
        <taxon>Bacteria</taxon>
        <taxon>Pseudomonadati</taxon>
        <taxon>Pseudomonadota</taxon>
        <taxon>Alphaproteobacteria</taxon>
        <taxon>Rhodobacterales</taxon>
        <taxon>Roseobacteraceae</taxon>
        <taxon>Pseudoponticoccus</taxon>
    </lineage>
</organism>
<dbReference type="EMBL" id="LPXO01000001">
    <property type="protein sequence ID" value="KUF12761.1"/>
    <property type="molecule type" value="Genomic_DNA"/>
</dbReference>
<comment type="caution">
    <text evidence="2">The sequence shown here is derived from an EMBL/GenBank/DDBJ whole genome shotgun (WGS) entry which is preliminary data.</text>
</comment>
<sequence>MSRTRKPDELAEDFDDHRPEVADLARGANGLDEPSDPQEIAQGLMAAQMQAMSTMMAASAEMTAATFRAMSQMWGASLPRGRGDREED</sequence>
<keyword evidence="3" id="KW-1185">Reference proteome</keyword>
<reference evidence="2 3" key="1">
    <citation type="submission" date="2015-12" db="EMBL/GenBank/DDBJ databases">
        <authorList>
            <person name="Shamseldin A."/>
            <person name="Moawad H."/>
            <person name="Abd El-Rahim W.M."/>
            <person name="Sadowsky M.J."/>
        </authorList>
    </citation>
    <scope>NUCLEOTIDE SEQUENCE [LARGE SCALE GENOMIC DNA]</scope>
    <source>
        <strain evidence="2 3">SJ5A-1</strain>
    </source>
</reference>
<dbReference type="OrthoDB" id="7862576at2"/>
<dbReference type="STRING" id="1685382.AVJ23_03360"/>
<evidence type="ECO:0000256" key="1">
    <source>
        <dbReference type="SAM" id="MobiDB-lite"/>
    </source>
</evidence>
<evidence type="ECO:0000313" key="3">
    <source>
        <dbReference type="Proteomes" id="UP000054396"/>
    </source>
</evidence>
<gene>
    <name evidence="2" type="ORF">AVJ23_03360</name>
</gene>
<feature type="region of interest" description="Disordered" evidence="1">
    <location>
        <begin position="1"/>
        <end position="20"/>
    </location>
</feature>
<dbReference type="Proteomes" id="UP000054396">
    <property type="component" value="Unassembled WGS sequence"/>
</dbReference>
<name>A0A0W7WQA8_9RHOB</name>
<accession>A0A0W7WQA8</accession>
<dbReference type="AlphaFoldDB" id="A0A0W7WQA8"/>
<dbReference type="RefSeq" id="WP_058860704.1">
    <property type="nucleotide sequence ID" value="NZ_LPXO01000001.1"/>
</dbReference>
<proteinExistence type="predicted"/>